<evidence type="ECO:0000256" key="1">
    <source>
        <dbReference type="ARBA" id="ARBA00023125"/>
    </source>
</evidence>
<dbReference type="PROSITE" id="PS51253">
    <property type="entry name" value="HTH_CENPB"/>
    <property type="match status" value="1"/>
</dbReference>
<keyword evidence="2" id="KW-0539">Nucleus</keyword>
<dbReference type="AlphaFoldDB" id="A0A8H6KSV3"/>
<organism evidence="4 5">
    <name type="scientific">Colletotrichum musicola</name>
    <dbReference type="NCBI Taxonomy" id="2175873"/>
    <lineage>
        <taxon>Eukaryota</taxon>
        <taxon>Fungi</taxon>
        <taxon>Dikarya</taxon>
        <taxon>Ascomycota</taxon>
        <taxon>Pezizomycotina</taxon>
        <taxon>Sordariomycetes</taxon>
        <taxon>Hypocreomycetidae</taxon>
        <taxon>Glomerellales</taxon>
        <taxon>Glomerellaceae</taxon>
        <taxon>Colletotrichum</taxon>
        <taxon>Colletotrichum orchidearum species complex</taxon>
    </lineage>
</organism>
<sequence length="131" mass="15404">MQEHVLESRIILTIEAKRTNPRLSLRRLASQFDVPRSTLQYRMTGRTARSDKTNGSPTLTPGEEEAIVRYILDLDSRGFSLRRCDVEDMANLLTAKRNSRRVGKNWTDRFIKRRSELQTRFARVYNYQRAL</sequence>
<dbReference type="InterPro" id="IPR009057">
    <property type="entry name" value="Homeodomain-like_sf"/>
</dbReference>
<accession>A0A8H6KSV3</accession>
<evidence type="ECO:0000313" key="4">
    <source>
        <dbReference type="EMBL" id="KAF6837069.1"/>
    </source>
</evidence>
<proteinExistence type="predicted"/>
<evidence type="ECO:0000256" key="2">
    <source>
        <dbReference type="ARBA" id="ARBA00023242"/>
    </source>
</evidence>
<dbReference type="Proteomes" id="UP000639643">
    <property type="component" value="Unassembled WGS sequence"/>
</dbReference>
<dbReference type="SMART" id="SM00674">
    <property type="entry name" value="CENPB"/>
    <property type="match status" value="1"/>
</dbReference>
<comment type="caution">
    <text evidence="4">The sequence shown here is derived from an EMBL/GenBank/DDBJ whole genome shotgun (WGS) entry which is preliminary data.</text>
</comment>
<dbReference type="Pfam" id="PF05225">
    <property type="entry name" value="HTH_psq"/>
    <property type="match status" value="1"/>
</dbReference>
<gene>
    <name evidence="4" type="ORF">CMUS01_05122</name>
</gene>
<dbReference type="GO" id="GO:0003677">
    <property type="term" value="F:DNA binding"/>
    <property type="evidence" value="ECO:0007669"/>
    <property type="project" value="UniProtKB-KW"/>
</dbReference>
<keyword evidence="1" id="KW-0238">DNA-binding</keyword>
<dbReference type="Pfam" id="PF03221">
    <property type="entry name" value="HTH_Tnp_Tc5"/>
    <property type="match status" value="1"/>
</dbReference>
<reference evidence="4" key="1">
    <citation type="journal article" date="2020" name="Phytopathology">
        <title>Genome Sequence Resources of Colletotrichum truncatum, C. plurivorum, C. musicola, and C. sojae: Four Species Pathogenic to Soybean (Glycine max).</title>
        <authorList>
            <person name="Rogerio F."/>
            <person name="Boufleur T.R."/>
            <person name="Ciampi-Guillardi M."/>
            <person name="Sukno S.A."/>
            <person name="Thon M.R."/>
            <person name="Massola Junior N.S."/>
            <person name="Baroncelli R."/>
        </authorList>
    </citation>
    <scope>NUCLEOTIDE SEQUENCE</scope>
    <source>
        <strain evidence="4">LFN0074</strain>
    </source>
</reference>
<keyword evidence="5" id="KW-1185">Reference proteome</keyword>
<dbReference type="InterPro" id="IPR007889">
    <property type="entry name" value="HTH_Psq"/>
</dbReference>
<dbReference type="InterPro" id="IPR006600">
    <property type="entry name" value="HTH_CenpB_DNA-bd_dom"/>
</dbReference>
<dbReference type="EMBL" id="WIGM01000148">
    <property type="protein sequence ID" value="KAF6837069.1"/>
    <property type="molecule type" value="Genomic_DNA"/>
</dbReference>
<evidence type="ECO:0000313" key="5">
    <source>
        <dbReference type="Proteomes" id="UP000639643"/>
    </source>
</evidence>
<name>A0A8H6KSV3_9PEZI</name>
<protein>
    <submittedName>
        <fullName evidence="4">Transposase</fullName>
    </submittedName>
</protein>
<feature type="domain" description="HTH CENPB-type" evidence="3">
    <location>
        <begin position="51"/>
        <end position="120"/>
    </location>
</feature>
<dbReference type="OrthoDB" id="5098525at2759"/>
<evidence type="ECO:0000259" key="3">
    <source>
        <dbReference type="PROSITE" id="PS51253"/>
    </source>
</evidence>
<dbReference type="SUPFAM" id="SSF46689">
    <property type="entry name" value="Homeodomain-like"/>
    <property type="match status" value="1"/>
</dbReference>